<feature type="transmembrane region" description="Helical" evidence="1">
    <location>
        <begin position="252"/>
        <end position="273"/>
    </location>
</feature>
<feature type="transmembrane region" description="Helical" evidence="1">
    <location>
        <begin position="220"/>
        <end position="240"/>
    </location>
</feature>
<keyword evidence="3" id="KW-1185">Reference proteome</keyword>
<dbReference type="EMBL" id="JBHMEY010000001">
    <property type="protein sequence ID" value="MFB9094961.1"/>
    <property type="molecule type" value="Genomic_DNA"/>
</dbReference>
<keyword evidence="1" id="KW-0812">Transmembrane</keyword>
<evidence type="ECO:0000313" key="2">
    <source>
        <dbReference type="EMBL" id="MFB9094961.1"/>
    </source>
</evidence>
<keyword evidence="1" id="KW-0472">Membrane</keyword>
<reference evidence="2 3" key="1">
    <citation type="submission" date="2024-09" db="EMBL/GenBank/DDBJ databases">
        <authorList>
            <person name="Sun Q."/>
            <person name="Mori K."/>
        </authorList>
    </citation>
    <scope>NUCLEOTIDE SEQUENCE [LARGE SCALE GENOMIC DNA]</scope>
    <source>
        <strain evidence="2 3">CECT 7955</strain>
    </source>
</reference>
<feature type="transmembrane region" description="Helical" evidence="1">
    <location>
        <begin position="6"/>
        <end position="22"/>
    </location>
</feature>
<feature type="transmembrane region" description="Helical" evidence="1">
    <location>
        <begin position="192"/>
        <end position="213"/>
    </location>
</feature>
<feature type="transmembrane region" description="Helical" evidence="1">
    <location>
        <begin position="67"/>
        <end position="84"/>
    </location>
</feature>
<gene>
    <name evidence="2" type="ORF">ACFFVF_00405</name>
</gene>
<proteinExistence type="predicted"/>
<dbReference type="Proteomes" id="UP001589607">
    <property type="component" value="Unassembled WGS sequence"/>
</dbReference>
<feature type="transmembrane region" description="Helical" evidence="1">
    <location>
        <begin position="120"/>
        <end position="139"/>
    </location>
</feature>
<dbReference type="RefSeq" id="WP_236454539.1">
    <property type="nucleotide sequence ID" value="NZ_CBCSGE010000007.1"/>
</dbReference>
<sequence>MKSKSIFLLKISVFTIFIGRAYQHIFWDVPYRAILWYESIMSPLLCIFDIQWSAFVNDTAVDTKIQVVIKGIGVLYLIAAILVLQLDEVSKKGSKRFIKCIIFWQFVVVFLFTKESFFQIGQYFEHSLQLGLPLLLLYAYSSSYVKEKAILILKILIAITFLSHGLYAFGFYPVPGNFIDMTISIFGVSEEVARTFLWIAGAIDVLILPLLFVDKVMKIVVMYAIFWGLLTALARIVANFSMDFPLQTLHQYGFETIVRLCHGLGPLLLFFMLNEEEKVLK</sequence>
<feature type="transmembrane region" description="Helical" evidence="1">
    <location>
        <begin position="96"/>
        <end position="114"/>
    </location>
</feature>
<keyword evidence="1" id="KW-1133">Transmembrane helix</keyword>
<protein>
    <submittedName>
        <fullName evidence="2">Uncharacterized protein</fullName>
    </submittedName>
</protein>
<evidence type="ECO:0000256" key="1">
    <source>
        <dbReference type="SAM" id="Phobius"/>
    </source>
</evidence>
<feature type="transmembrane region" description="Helical" evidence="1">
    <location>
        <begin position="151"/>
        <end position="172"/>
    </location>
</feature>
<name>A0ABV5GHW1_9FLAO</name>
<evidence type="ECO:0000313" key="3">
    <source>
        <dbReference type="Proteomes" id="UP001589607"/>
    </source>
</evidence>
<comment type="caution">
    <text evidence="2">The sequence shown here is derived from an EMBL/GenBank/DDBJ whole genome shotgun (WGS) entry which is preliminary data.</text>
</comment>
<organism evidence="2 3">
    <name type="scientific">Flavobacterium jumunjinense</name>
    <dbReference type="NCBI Taxonomy" id="998845"/>
    <lineage>
        <taxon>Bacteria</taxon>
        <taxon>Pseudomonadati</taxon>
        <taxon>Bacteroidota</taxon>
        <taxon>Flavobacteriia</taxon>
        <taxon>Flavobacteriales</taxon>
        <taxon>Flavobacteriaceae</taxon>
        <taxon>Flavobacterium</taxon>
    </lineage>
</organism>
<accession>A0ABV5GHW1</accession>